<dbReference type="Proteomes" id="UP000248706">
    <property type="component" value="Unassembled WGS sequence"/>
</dbReference>
<evidence type="ECO:0000256" key="1">
    <source>
        <dbReference type="SAM" id="Phobius"/>
    </source>
</evidence>
<feature type="transmembrane region" description="Helical" evidence="1">
    <location>
        <begin position="7"/>
        <end position="27"/>
    </location>
</feature>
<keyword evidence="1" id="KW-1133">Transmembrane helix</keyword>
<dbReference type="RefSeq" id="WP_112428622.1">
    <property type="nucleotide sequence ID" value="NZ_MCIF01000002.1"/>
</dbReference>
<name>A0A328VFS4_9CHLR</name>
<proteinExistence type="predicted"/>
<feature type="transmembrane region" description="Helical" evidence="1">
    <location>
        <begin position="47"/>
        <end position="64"/>
    </location>
</feature>
<protein>
    <recommendedName>
        <fullName evidence="4">DUF4383 domain-containing protein</fullName>
    </recommendedName>
</protein>
<evidence type="ECO:0000313" key="3">
    <source>
        <dbReference type="Proteomes" id="UP000248706"/>
    </source>
</evidence>
<keyword evidence="1" id="KW-0812">Transmembrane</keyword>
<gene>
    <name evidence="2" type="ORF">A4R35_09060</name>
</gene>
<dbReference type="OrthoDB" id="160120at2"/>
<keyword evidence="1" id="KW-0472">Membrane</keyword>
<keyword evidence="3" id="KW-1185">Reference proteome</keyword>
<reference evidence="2 3" key="1">
    <citation type="submission" date="2016-08" db="EMBL/GenBank/DDBJ databases">
        <title>Analysis of Carbohydrate Active Enzymes in Thermogemmatispora T81 Reveals Carbohydrate Degradation Ability.</title>
        <authorList>
            <person name="Tomazini A."/>
            <person name="Lal S."/>
            <person name="Stott M."/>
            <person name="Henrissat B."/>
            <person name="Polikarpov I."/>
            <person name="Sparling R."/>
            <person name="Levin D.B."/>
        </authorList>
    </citation>
    <scope>NUCLEOTIDE SEQUENCE [LARGE SCALE GENOMIC DNA]</scope>
    <source>
        <strain evidence="2 3">T81</strain>
    </source>
</reference>
<feature type="transmembrane region" description="Helical" evidence="1">
    <location>
        <begin position="71"/>
        <end position="89"/>
    </location>
</feature>
<comment type="caution">
    <text evidence="2">The sequence shown here is derived from an EMBL/GenBank/DDBJ whole genome shotgun (WGS) entry which is preliminary data.</text>
</comment>
<dbReference type="Pfam" id="PF14325">
    <property type="entry name" value="DUF4383"/>
    <property type="match status" value="1"/>
</dbReference>
<feature type="transmembrane region" description="Helical" evidence="1">
    <location>
        <begin position="109"/>
        <end position="128"/>
    </location>
</feature>
<dbReference type="EMBL" id="MCIF01000002">
    <property type="protein sequence ID" value="RAQ95681.1"/>
    <property type="molecule type" value="Genomic_DNA"/>
</dbReference>
<accession>A0A328VFS4</accession>
<dbReference type="AlphaFoldDB" id="A0A328VFS4"/>
<organism evidence="2 3">
    <name type="scientific">Thermogemmatispora tikiterensis</name>
    <dbReference type="NCBI Taxonomy" id="1825093"/>
    <lineage>
        <taxon>Bacteria</taxon>
        <taxon>Bacillati</taxon>
        <taxon>Chloroflexota</taxon>
        <taxon>Ktedonobacteria</taxon>
        <taxon>Thermogemmatisporales</taxon>
        <taxon>Thermogemmatisporaceae</taxon>
        <taxon>Thermogemmatispora</taxon>
    </lineage>
</organism>
<evidence type="ECO:0008006" key="4">
    <source>
        <dbReference type="Google" id="ProtNLM"/>
    </source>
</evidence>
<sequence>MRQFDLARGFALVIGIVFLLVGILGFILNPTEGALLGIFAVNIEHNLIHLLVGILGIAAAFTGWSRLYAQILGIVYLLVGILGFIPGLAPDGMLLGLVHINLADNLLHLIVGAAAAIVGFLPVGRQALSGESYGRAR</sequence>
<evidence type="ECO:0000313" key="2">
    <source>
        <dbReference type="EMBL" id="RAQ95681.1"/>
    </source>
</evidence>